<evidence type="ECO:0000256" key="3">
    <source>
        <dbReference type="ARBA" id="ARBA00022833"/>
    </source>
</evidence>
<evidence type="ECO:0000256" key="1">
    <source>
        <dbReference type="ARBA" id="ARBA00022723"/>
    </source>
</evidence>
<gene>
    <name evidence="7" type="ORF">WJX74_001313</name>
</gene>
<comment type="caution">
    <text evidence="7">The sequence shown here is derived from an EMBL/GenBank/DDBJ whole genome shotgun (WGS) entry which is preliminary data.</text>
</comment>
<dbReference type="GO" id="GO:0008270">
    <property type="term" value="F:zinc ion binding"/>
    <property type="evidence" value="ECO:0007669"/>
    <property type="project" value="UniProtKB-KW"/>
</dbReference>
<dbReference type="Proteomes" id="UP001438707">
    <property type="component" value="Unassembled WGS sequence"/>
</dbReference>
<dbReference type="EMBL" id="JALJOS010000001">
    <property type="protein sequence ID" value="KAK9844362.1"/>
    <property type="molecule type" value="Genomic_DNA"/>
</dbReference>
<protein>
    <recommendedName>
        <fullName evidence="6">MYND-type domain-containing protein</fullName>
    </recommendedName>
</protein>
<dbReference type="InterPro" id="IPR002893">
    <property type="entry name" value="Znf_MYND"/>
</dbReference>
<evidence type="ECO:0000313" key="7">
    <source>
        <dbReference type="EMBL" id="KAK9844362.1"/>
    </source>
</evidence>
<dbReference type="SUPFAM" id="SSF144232">
    <property type="entry name" value="HIT/MYND zinc finger-like"/>
    <property type="match status" value="1"/>
</dbReference>
<name>A0AAW1SEE9_9CHLO</name>
<accession>A0AAW1SEE9</accession>
<dbReference type="PROSITE" id="PS50865">
    <property type="entry name" value="ZF_MYND_2"/>
    <property type="match status" value="1"/>
</dbReference>
<keyword evidence="8" id="KW-1185">Reference proteome</keyword>
<evidence type="ECO:0000256" key="5">
    <source>
        <dbReference type="SAM" id="MobiDB-lite"/>
    </source>
</evidence>
<reference evidence="7 8" key="1">
    <citation type="journal article" date="2024" name="Nat. Commun.">
        <title>Phylogenomics reveals the evolutionary origins of lichenization in chlorophyte algae.</title>
        <authorList>
            <person name="Puginier C."/>
            <person name="Libourel C."/>
            <person name="Otte J."/>
            <person name="Skaloud P."/>
            <person name="Haon M."/>
            <person name="Grisel S."/>
            <person name="Petersen M."/>
            <person name="Berrin J.G."/>
            <person name="Delaux P.M."/>
            <person name="Dal Grande F."/>
            <person name="Keller J."/>
        </authorList>
    </citation>
    <scope>NUCLEOTIDE SEQUENCE [LARGE SCALE GENOMIC DNA]</scope>
    <source>
        <strain evidence="7 8">SAG 2145</strain>
    </source>
</reference>
<feature type="compositionally biased region" description="Low complexity" evidence="5">
    <location>
        <begin position="30"/>
        <end position="41"/>
    </location>
</feature>
<evidence type="ECO:0000256" key="2">
    <source>
        <dbReference type="ARBA" id="ARBA00022771"/>
    </source>
</evidence>
<proteinExistence type="predicted"/>
<evidence type="ECO:0000256" key="4">
    <source>
        <dbReference type="PROSITE-ProRule" id="PRU00134"/>
    </source>
</evidence>
<keyword evidence="3" id="KW-0862">Zinc</keyword>
<feature type="compositionally biased region" description="Polar residues" evidence="5">
    <location>
        <begin position="42"/>
        <end position="56"/>
    </location>
</feature>
<evidence type="ECO:0000259" key="6">
    <source>
        <dbReference type="PROSITE" id="PS50865"/>
    </source>
</evidence>
<dbReference type="Pfam" id="PF01753">
    <property type="entry name" value="zf-MYND"/>
    <property type="match status" value="1"/>
</dbReference>
<organism evidence="7 8">
    <name type="scientific">Apatococcus lobatus</name>
    <dbReference type="NCBI Taxonomy" id="904363"/>
    <lineage>
        <taxon>Eukaryota</taxon>
        <taxon>Viridiplantae</taxon>
        <taxon>Chlorophyta</taxon>
        <taxon>core chlorophytes</taxon>
        <taxon>Trebouxiophyceae</taxon>
        <taxon>Chlorellales</taxon>
        <taxon>Chlorellaceae</taxon>
        <taxon>Apatococcus</taxon>
    </lineage>
</organism>
<feature type="domain" description="MYND-type" evidence="6">
    <location>
        <begin position="164"/>
        <end position="201"/>
    </location>
</feature>
<dbReference type="AlphaFoldDB" id="A0AAW1SEE9"/>
<sequence length="563" mass="61404">MDGAAPIQDKQSCEQRLAPQQRQSEDTFEIASPAAAQISSSERSVGSQQNSDNCSFPSDFREPSASYGSELGPSSLPRLSVTDASHSATDSCCHRNHSSVNSESEQEPHQSPSQADTSCEICCECGECHRDPFTDAVNQSVEKCLDNKGCSFDRPNGEGLASCCMSCGASNAMSRCSRCRQVRYCGRSCQETDWETHQHFCQTLRSQEIQQTFQSQMEKYGADKTGLQPFIVSMRAEIESALHAEDTLKAGFAQLFLSGALSSLDNEQFEAETALMCAADAGKEAGDWKLEQQALQGLVAQRKQWDINGPGATAVSKLLDRSKLKQDVFAEQAAATHCGILQTYTDLLSGPHSDDKTQQIFESGLNFFHQSIGMMFDIQRSVCKMVEDFPDPKAAAGAARLMHMMNFGMCGTCPHVALSWMEQSRHDNLVQLYRANMNKGDRASADQVLAALDIRCSGPEHGAYVKACIANGNENDLHTLDQMLFAGKHINGADSHFGRLSEPLKEPHNPMPGSQAELLSLPAGVDHDLAVRLMEMLRSHNLLPDMPFPDLLPPDGSGPPAPQ</sequence>
<keyword evidence="2 4" id="KW-0863">Zinc-finger</keyword>
<evidence type="ECO:0000313" key="8">
    <source>
        <dbReference type="Proteomes" id="UP001438707"/>
    </source>
</evidence>
<feature type="region of interest" description="Disordered" evidence="5">
    <location>
        <begin position="1"/>
        <end position="112"/>
    </location>
</feature>
<keyword evidence="1" id="KW-0479">Metal-binding</keyword>
<dbReference type="Gene3D" id="6.10.140.2220">
    <property type="match status" value="1"/>
</dbReference>